<gene>
    <name evidence="4" type="ORF">OEG82_09325</name>
</gene>
<dbReference type="InterPro" id="IPR000917">
    <property type="entry name" value="Sulfatase_N"/>
</dbReference>
<dbReference type="SUPFAM" id="SSF53649">
    <property type="entry name" value="Alkaline phosphatase-like"/>
    <property type="match status" value="1"/>
</dbReference>
<evidence type="ECO:0000256" key="1">
    <source>
        <dbReference type="ARBA" id="ARBA00008779"/>
    </source>
</evidence>
<evidence type="ECO:0000256" key="2">
    <source>
        <dbReference type="ARBA" id="ARBA00022801"/>
    </source>
</evidence>
<protein>
    <submittedName>
        <fullName evidence="4">Sulfatase</fullName>
    </submittedName>
</protein>
<feature type="domain" description="Sulfatase N-terminal" evidence="3">
    <location>
        <begin position="4"/>
        <end position="338"/>
    </location>
</feature>
<name>A0ABT3YEB1_9HYPH</name>
<dbReference type="InterPro" id="IPR050738">
    <property type="entry name" value="Sulfatase"/>
</dbReference>
<accession>A0ABT3YEB1</accession>
<dbReference type="RefSeq" id="WP_267612167.1">
    <property type="nucleotide sequence ID" value="NZ_JAOVZQ010000001.1"/>
</dbReference>
<dbReference type="Gene3D" id="3.40.720.10">
    <property type="entry name" value="Alkaline Phosphatase, subunit A"/>
    <property type="match status" value="1"/>
</dbReference>
<evidence type="ECO:0000313" key="5">
    <source>
        <dbReference type="Proteomes" id="UP001081283"/>
    </source>
</evidence>
<comment type="caution">
    <text evidence="4">The sequence shown here is derived from an EMBL/GenBank/DDBJ whole genome shotgun (WGS) entry which is preliminary data.</text>
</comment>
<dbReference type="InterPro" id="IPR017850">
    <property type="entry name" value="Alkaline_phosphatase_core_sf"/>
</dbReference>
<comment type="similarity">
    <text evidence="1">Belongs to the sulfatase family.</text>
</comment>
<sequence length="510" mass="58384">MRAIFVLFDTLNRHFLEPYGTELMQTPNFRRLAVKSVRFDNHYVGSLPCMPARRDLQTGRLNFMHRSWGPLEPFDTPMTQVMKKQGIYSHLVTDHYHYFEVGGAGYPNAFSSFEFLRGQEGDGWKGHAAPDLERYRKQYHPAQFSDKPGDLPLHNMINRDYVREEADFSSVQCFDLGCEFIDTNKDADNWFLQIETFDPHEPFHAPERLRAQFPTDYEGPVRDWPPYARVSEDDAEADEMRANYKALLAHCDEQMGRLLDKMDALDMWGDTMLIVSTDHGYLTGEHDWWAKNRMPAYQEIAQIPLFIHHPDHADAMGQSRTALTQTPDLMPTFLDAFGCDIPDAVRGKSLLPVLSDPSAPTHECVIFGYFGGAINMTDGRYSYFRYPENLLDQTLYQYTLVPSHMREYFLQAEMANAELVGDLAYADGYQVMRIPVIAQSPWYTSHGPAAMEGSATLLFDIQADPLQQTPLEDAALHAEMAQRLAAEMRRNDAPPEAFTRLDLTRFAETA</sequence>
<dbReference type="CDD" id="cd16148">
    <property type="entry name" value="sulfatase_like"/>
    <property type="match status" value="1"/>
</dbReference>
<keyword evidence="5" id="KW-1185">Reference proteome</keyword>
<keyword evidence="2" id="KW-0378">Hydrolase</keyword>
<dbReference type="PANTHER" id="PTHR42693:SF53">
    <property type="entry name" value="ENDO-4-O-SULFATASE"/>
    <property type="match status" value="1"/>
</dbReference>
<evidence type="ECO:0000259" key="3">
    <source>
        <dbReference type="Pfam" id="PF00884"/>
    </source>
</evidence>
<evidence type="ECO:0000313" key="4">
    <source>
        <dbReference type="EMBL" id="MCY0094222.1"/>
    </source>
</evidence>
<dbReference type="Proteomes" id="UP001081283">
    <property type="component" value="Unassembled WGS sequence"/>
</dbReference>
<dbReference type="PANTHER" id="PTHR42693">
    <property type="entry name" value="ARYLSULFATASE FAMILY MEMBER"/>
    <property type="match status" value="1"/>
</dbReference>
<reference evidence="4" key="1">
    <citation type="submission" date="2022-10" db="EMBL/GenBank/DDBJ databases">
        <title>Hoeflea sp. J2-29, isolated from marine algae.</title>
        <authorList>
            <person name="Kristyanto S."/>
            <person name="Kim J.M."/>
            <person name="Jeon C.O."/>
        </authorList>
    </citation>
    <scope>NUCLEOTIDE SEQUENCE</scope>
    <source>
        <strain evidence="4">J2-29</strain>
    </source>
</reference>
<proteinExistence type="inferred from homology"/>
<dbReference type="EMBL" id="JAOVZQ010000001">
    <property type="protein sequence ID" value="MCY0094222.1"/>
    <property type="molecule type" value="Genomic_DNA"/>
</dbReference>
<organism evidence="4 5">
    <name type="scientific">Hoeflea ulvae</name>
    <dbReference type="NCBI Taxonomy" id="2983764"/>
    <lineage>
        <taxon>Bacteria</taxon>
        <taxon>Pseudomonadati</taxon>
        <taxon>Pseudomonadota</taxon>
        <taxon>Alphaproteobacteria</taxon>
        <taxon>Hyphomicrobiales</taxon>
        <taxon>Rhizobiaceae</taxon>
        <taxon>Hoeflea</taxon>
    </lineage>
</organism>
<dbReference type="Pfam" id="PF00884">
    <property type="entry name" value="Sulfatase"/>
    <property type="match status" value="1"/>
</dbReference>